<evidence type="ECO:0000313" key="1">
    <source>
        <dbReference type="EMBL" id="KAF0506290.1"/>
    </source>
</evidence>
<dbReference type="Proteomes" id="UP000439903">
    <property type="component" value="Unassembled WGS sequence"/>
</dbReference>
<comment type="caution">
    <text evidence="1">The sequence shown here is derived from an EMBL/GenBank/DDBJ whole genome shotgun (WGS) entry which is preliminary data.</text>
</comment>
<dbReference type="AlphaFoldDB" id="A0A8H4AKC3"/>
<evidence type="ECO:0000313" key="2">
    <source>
        <dbReference type="Proteomes" id="UP000439903"/>
    </source>
</evidence>
<reference evidence="1 2" key="1">
    <citation type="journal article" date="2019" name="Environ. Microbiol.">
        <title>At the nexus of three kingdoms: the genome of the mycorrhizal fungus Gigaspora margarita provides insights into plant, endobacterial and fungal interactions.</title>
        <authorList>
            <person name="Venice F."/>
            <person name="Ghignone S."/>
            <person name="Salvioli di Fossalunga A."/>
            <person name="Amselem J."/>
            <person name="Novero M."/>
            <person name="Xianan X."/>
            <person name="Sedzielewska Toro K."/>
            <person name="Morin E."/>
            <person name="Lipzen A."/>
            <person name="Grigoriev I.V."/>
            <person name="Henrissat B."/>
            <person name="Martin F.M."/>
            <person name="Bonfante P."/>
        </authorList>
    </citation>
    <scope>NUCLEOTIDE SEQUENCE [LARGE SCALE GENOMIC DNA]</scope>
    <source>
        <strain evidence="1 2">BEG34</strain>
    </source>
</reference>
<gene>
    <name evidence="1" type="ORF">F8M41_019160</name>
</gene>
<protein>
    <submittedName>
        <fullName evidence="1">Uncharacterized protein</fullName>
    </submittedName>
</protein>
<accession>A0A8H4AKC3</accession>
<organism evidence="1 2">
    <name type="scientific">Gigaspora margarita</name>
    <dbReference type="NCBI Taxonomy" id="4874"/>
    <lineage>
        <taxon>Eukaryota</taxon>
        <taxon>Fungi</taxon>
        <taxon>Fungi incertae sedis</taxon>
        <taxon>Mucoromycota</taxon>
        <taxon>Glomeromycotina</taxon>
        <taxon>Glomeromycetes</taxon>
        <taxon>Diversisporales</taxon>
        <taxon>Gigasporaceae</taxon>
        <taxon>Gigaspora</taxon>
    </lineage>
</organism>
<dbReference type="EMBL" id="WTPW01000490">
    <property type="protein sequence ID" value="KAF0506290.1"/>
    <property type="molecule type" value="Genomic_DNA"/>
</dbReference>
<name>A0A8H4AKC3_GIGMA</name>
<proteinExistence type="predicted"/>
<keyword evidence="2" id="KW-1185">Reference proteome</keyword>
<sequence>MNPANSIPSPPSNYDLYESDKEDYKSSALGRSNVLLEKLLKNTELCEAFKKIHYFCNKYKQEIFISSADIKLNNISINTLFTLNYIPCYLCQNKNSKRNKEKISCGDCKCEDCKQTVCQKCFKPQKICCITCSSNNAIKRTVEKMFELRDIDDDDNPESVYVDTNELSKQTLENLIISKNDIGTTKIENSGDRFELVEQSAKRELVLNMSNKTIYFDDLKSYLQEKCTNFVFNEDDIFKTSLRIYITFLLVGNEQEAKELFRKTSKLPPFFIL</sequence>